<proteinExistence type="predicted"/>
<dbReference type="STRING" id="4540.A0A3L6TSK5"/>
<dbReference type="PANTHER" id="PTHR26379:SF187">
    <property type="entry name" value="OS07G0655300 PROTEIN"/>
    <property type="match status" value="1"/>
</dbReference>
<sequence length="116" mass="12578">MSPAAAGEPLRSASSIVPDTASGYHILKIDGYSHTKSTPTGECLDSHPFTLGGHRWYIRYYPSGVTPQSKDYVSIFLRPALAEGAAHVVKAQFQFRFVTGLAKKALTSEEVKSFSS</sequence>
<organism evidence="2 3">
    <name type="scientific">Panicum miliaceum</name>
    <name type="common">Proso millet</name>
    <name type="synonym">Broomcorn millet</name>
    <dbReference type="NCBI Taxonomy" id="4540"/>
    <lineage>
        <taxon>Eukaryota</taxon>
        <taxon>Viridiplantae</taxon>
        <taxon>Streptophyta</taxon>
        <taxon>Embryophyta</taxon>
        <taxon>Tracheophyta</taxon>
        <taxon>Spermatophyta</taxon>
        <taxon>Magnoliopsida</taxon>
        <taxon>Liliopsida</taxon>
        <taxon>Poales</taxon>
        <taxon>Poaceae</taxon>
        <taxon>PACMAD clade</taxon>
        <taxon>Panicoideae</taxon>
        <taxon>Panicodae</taxon>
        <taxon>Paniceae</taxon>
        <taxon>Panicinae</taxon>
        <taxon>Panicum</taxon>
        <taxon>Panicum sect. Panicum</taxon>
    </lineage>
</organism>
<dbReference type="AlphaFoldDB" id="A0A3L6TSK5"/>
<dbReference type="SUPFAM" id="SSF49599">
    <property type="entry name" value="TRAF domain-like"/>
    <property type="match status" value="1"/>
</dbReference>
<feature type="domain" description="MATH" evidence="1">
    <location>
        <begin position="22"/>
        <end position="116"/>
    </location>
</feature>
<dbReference type="InterPro" id="IPR002083">
    <property type="entry name" value="MATH/TRAF_dom"/>
</dbReference>
<dbReference type="Proteomes" id="UP000275267">
    <property type="component" value="Unassembled WGS sequence"/>
</dbReference>
<dbReference type="Pfam" id="PF22486">
    <property type="entry name" value="MATH_2"/>
    <property type="match status" value="1"/>
</dbReference>
<accession>A0A3L6TSK5</accession>
<name>A0A3L6TSK5_PANMI</name>
<dbReference type="OrthoDB" id="684466at2759"/>
<dbReference type="InterPro" id="IPR008974">
    <property type="entry name" value="TRAF-like"/>
</dbReference>
<gene>
    <name evidence="2" type="ORF">C2845_PM01G42590</name>
</gene>
<dbReference type="Gene3D" id="2.60.210.10">
    <property type="entry name" value="Apoptosis, Tumor Necrosis Factor Receptor Associated Protein 2, Chain A"/>
    <property type="match status" value="1"/>
</dbReference>
<dbReference type="InterPro" id="IPR045005">
    <property type="entry name" value="BPM1-6"/>
</dbReference>
<dbReference type="GO" id="GO:0016567">
    <property type="term" value="P:protein ubiquitination"/>
    <property type="evidence" value="ECO:0007669"/>
    <property type="project" value="InterPro"/>
</dbReference>
<dbReference type="PANTHER" id="PTHR26379">
    <property type="entry name" value="BTB/POZ AND MATH DOMAIN-CONTAINING PROTEIN 1"/>
    <property type="match status" value="1"/>
</dbReference>
<reference evidence="3" key="1">
    <citation type="journal article" date="2019" name="Nat. Commun.">
        <title>The genome of broomcorn millet.</title>
        <authorList>
            <person name="Zou C."/>
            <person name="Miki D."/>
            <person name="Li D."/>
            <person name="Tang Q."/>
            <person name="Xiao L."/>
            <person name="Rajput S."/>
            <person name="Deng P."/>
            <person name="Jia W."/>
            <person name="Huang R."/>
            <person name="Zhang M."/>
            <person name="Sun Y."/>
            <person name="Hu J."/>
            <person name="Fu X."/>
            <person name="Schnable P.S."/>
            <person name="Li F."/>
            <person name="Zhang H."/>
            <person name="Feng B."/>
            <person name="Zhu X."/>
            <person name="Liu R."/>
            <person name="Schnable J.C."/>
            <person name="Zhu J.-K."/>
            <person name="Zhang H."/>
        </authorList>
    </citation>
    <scope>NUCLEOTIDE SEQUENCE [LARGE SCALE GENOMIC DNA]</scope>
</reference>
<keyword evidence="3" id="KW-1185">Reference proteome</keyword>
<evidence type="ECO:0000259" key="1">
    <source>
        <dbReference type="PROSITE" id="PS50144"/>
    </source>
</evidence>
<evidence type="ECO:0000313" key="2">
    <source>
        <dbReference type="EMBL" id="RLN43140.1"/>
    </source>
</evidence>
<dbReference type="CDD" id="cd00121">
    <property type="entry name" value="MATH"/>
    <property type="match status" value="1"/>
</dbReference>
<evidence type="ECO:0000313" key="3">
    <source>
        <dbReference type="Proteomes" id="UP000275267"/>
    </source>
</evidence>
<dbReference type="EMBL" id="PQIB02000001">
    <property type="protein sequence ID" value="RLN43140.1"/>
    <property type="molecule type" value="Genomic_DNA"/>
</dbReference>
<dbReference type="PROSITE" id="PS50144">
    <property type="entry name" value="MATH"/>
    <property type="match status" value="1"/>
</dbReference>
<protein>
    <recommendedName>
        <fullName evidence="1">MATH domain-containing protein</fullName>
    </recommendedName>
</protein>
<comment type="caution">
    <text evidence="2">The sequence shown here is derived from an EMBL/GenBank/DDBJ whole genome shotgun (WGS) entry which is preliminary data.</text>
</comment>